<evidence type="ECO:0000313" key="1">
    <source>
        <dbReference type="EMBL" id="AFK35064.1"/>
    </source>
</evidence>
<organism evidence="1">
    <name type="scientific">Lotus japonicus</name>
    <name type="common">Lotus corniculatus var. japonicus</name>
    <dbReference type="NCBI Taxonomy" id="34305"/>
    <lineage>
        <taxon>Eukaryota</taxon>
        <taxon>Viridiplantae</taxon>
        <taxon>Streptophyta</taxon>
        <taxon>Embryophyta</taxon>
        <taxon>Tracheophyta</taxon>
        <taxon>Spermatophyta</taxon>
        <taxon>Magnoliopsida</taxon>
        <taxon>eudicotyledons</taxon>
        <taxon>Gunneridae</taxon>
        <taxon>Pentapetalae</taxon>
        <taxon>rosids</taxon>
        <taxon>fabids</taxon>
        <taxon>Fabales</taxon>
        <taxon>Fabaceae</taxon>
        <taxon>Papilionoideae</taxon>
        <taxon>50 kb inversion clade</taxon>
        <taxon>NPAAA clade</taxon>
        <taxon>Hologalegina</taxon>
        <taxon>robinioid clade</taxon>
        <taxon>Loteae</taxon>
        <taxon>Lotus</taxon>
    </lineage>
</organism>
<dbReference type="AlphaFoldDB" id="I3S472"/>
<proteinExistence type="evidence at transcript level"/>
<accession>I3S472</accession>
<dbReference type="EMBL" id="BT135269">
    <property type="protein sequence ID" value="AFK35064.1"/>
    <property type="molecule type" value="mRNA"/>
</dbReference>
<name>I3S472_LOTJA</name>
<sequence>MWWRRWFFRSLAPGSDKVINLCFVPALVQFPFLL</sequence>
<reference evidence="1" key="1">
    <citation type="submission" date="2012-05" db="EMBL/GenBank/DDBJ databases">
        <authorList>
            <person name="Krishnakumar V."/>
            <person name="Cheung F."/>
            <person name="Xiao Y."/>
            <person name="Chan A."/>
            <person name="Moskal W.A."/>
            <person name="Town C.D."/>
        </authorList>
    </citation>
    <scope>NUCLEOTIDE SEQUENCE</scope>
</reference>
<protein>
    <submittedName>
        <fullName evidence="1">Uncharacterized protein</fullName>
    </submittedName>
</protein>